<proteinExistence type="predicted"/>
<dbReference type="Proteomes" id="UP000449678">
    <property type="component" value="Unassembled WGS sequence"/>
</dbReference>
<evidence type="ECO:0000313" key="4">
    <source>
        <dbReference type="Proteomes" id="UP000449678"/>
    </source>
</evidence>
<dbReference type="EMBL" id="WWCO01000006">
    <property type="protein sequence ID" value="MYM34674.1"/>
    <property type="molecule type" value="Genomic_DNA"/>
</dbReference>
<dbReference type="RefSeq" id="WP_161021195.1">
    <property type="nucleotide sequence ID" value="NZ_WWCP01000038.1"/>
</dbReference>
<sequence length="120" mass="12926">MNRQNRPHTLPLPMSALALLSALLLGALDYHAAGWALFGLGALAWLKLDAKQLLKSDRYGLSPALALLAYTALAGANANIAVTFALALHALVVFLILLSRHLSYDRAQGFSQQKTLSARF</sequence>
<evidence type="ECO:0000256" key="1">
    <source>
        <dbReference type="SAM" id="Phobius"/>
    </source>
</evidence>
<gene>
    <name evidence="2" type="ORF">GTP38_10020</name>
    <name evidence="3" type="ORF">GTP44_22645</name>
</gene>
<comment type="caution">
    <text evidence="3">The sequence shown here is derived from an EMBL/GenBank/DDBJ whole genome shotgun (WGS) entry which is preliminary data.</text>
</comment>
<keyword evidence="1" id="KW-0812">Transmembrane</keyword>
<feature type="transmembrane region" description="Helical" evidence="1">
    <location>
        <begin position="68"/>
        <end position="98"/>
    </location>
</feature>
<evidence type="ECO:0000313" key="3">
    <source>
        <dbReference type="EMBL" id="MYM84732.1"/>
    </source>
</evidence>
<keyword evidence="1" id="KW-0472">Membrane</keyword>
<keyword evidence="1" id="KW-1133">Transmembrane helix</keyword>
<protein>
    <submittedName>
        <fullName evidence="3">Uncharacterized protein</fullName>
    </submittedName>
</protein>
<name>A0A6L8MRR3_9BURK</name>
<keyword evidence="4" id="KW-1185">Reference proteome</keyword>
<dbReference type="EMBL" id="WWCP01000038">
    <property type="protein sequence ID" value="MYM84732.1"/>
    <property type="molecule type" value="Genomic_DNA"/>
</dbReference>
<reference evidence="4 5" key="1">
    <citation type="submission" date="2019-12" db="EMBL/GenBank/DDBJ databases">
        <title>Novel species isolated from a subtropical stream in China.</title>
        <authorList>
            <person name="Lu H."/>
        </authorList>
    </citation>
    <scope>NUCLEOTIDE SEQUENCE [LARGE SCALE GENOMIC DNA]</scope>
    <source>
        <strain evidence="3 5">FT50W</strain>
        <strain evidence="2 4">FT94W</strain>
    </source>
</reference>
<evidence type="ECO:0000313" key="5">
    <source>
        <dbReference type="Proteomes" id="UP000474565"/>
    </source>
</evidence>
<dbReference type="AlphaFoldDB" id="A0A6L8MRR3"/>
<evidence type="ECO:0000313" key="2">
    <source>
        <dbReference type="EMBL" id="MYM34674.1"/>
    </source>
</evidence>
<dbReference type="Proteomes" id="UP000474565">
    <property type="component" value="Unassembled WGS sequence"/>
</dbReference>
<organism evidence="3 5">
    <name type="scientific">Duganella lactea</name>
    <dbReference type="NCBI Taxonomy" id="2692173"/>
    <lineage>
        <taxon>Bacteria</taxon>
        <taxon>Pseudomonadati</taxon>
        <taxon>Pseudomonadota</taxon>
        <taxon>Betaproteobacteria</taxon>
        <taxon>Burkholderiales</taxon>
        <taxon>Oxalobacteraceae</taxon>
        <taxon>Telluria group</taxon>
        <taxon>Duganella</taxon>
    </lineage>
</organism>
<accession>A0A6L8MRR3</accession>